<evidence type="ECO:0000313" key="4">
    <source>
        <dbReference type="WBParaSite" id="ASIM_0000311101-mRNA-1"/>
    </source>
</evidence>
<keyword evidence="3" id="KW-1185">Reference proteome</keyword>
<dbReference type="WBParaSite" id="ASIM_0000311101-mRNA-1">
    <property type="protein sequence ID" value="ASIM_0000311101-mRNA-1"/>
    <property type="gene ID" value="ASIM_0000311101"/>
</dbReference>
<evidence type="ECO:0000313" key="2">
    <source>
        <dbReference type="EMBL" id="VDK21753.1"/>
    </source>
</evidence>
<organism evidence="4">
    <name type="scientific">Anisakis simplex</name>
    <name type="common">Herring worm</name>
    <dbReference type="NCBI Taxonomy" id="6269"/>
    <lineage>
        <taxon>Eukaryota</taxon>
        <taxon>Metazoa</taxon>
        <taxon>Ecdysozoa</taxon>
        <taxon>Nematoda</taxon>
        <taxon>Chromadorea</taxon>
        <taxon>Rhabditida</taxon>
        <taxon>Spirurina</taxon>
        <taxon>Ascaridomorpha</taxon>
        <taxon>Ascaridoidea</taxon>
        <taxon>Anisakidae</taxon>
        <taxon>Anisakis</taxon>
        <taxon>Anisakis simplex complex</taxon>
    </lineage>
</organism>
<evidence type="ECO:0000313" key="1">
    <source>
        <dbReference type="EMBL" id="VDK20926.1"/>
    </source>
</evidence>
<gene>
    <name evidence="1" type="ORF">ASIM_LOCUS2958</name>
    <name evidence="2" type="ORF">ASIM_LOCUS3461</name>
</gene>
<dbReference type="EMBL" id="UYRR01004268">
    <property type="protein sequence ID" value="VDK20926.1"/>
    <property type="molecule type" value="Genomic_DNA"/>
</dbReference>
<reference evidence="4 5" key="1">
    <citation type="submission" date="2017-02" db="UniProtKB">
        <authorList>
            <consortium name="WormBaseParasite"/>
        </authorList>
    </citation>
    <scope>IDENTIFICATION</scope>
</reference>
<dbReference type="Proteomes" id="UP000267096">
    <property type="component" value="Unassembled WGS sequence"/>
</dbReference>
<evidence type="ECO:0000313" key="3">
    <source>
        <dbReference type="Proteomes" id="UP000267096"/>
    </source>
</evidence>
<dbReference type="EMBL" id="UYRR01005371">
    <property type="protein sequence ID" value="VDK21753.1"/>
    <property type="molecule type" value="Genomic_DNA"/>
</dbReference>
<dbReference type="WBParaSite" id="ASIM_0000362301-mRNA-1">
    <property type="protein sequence ID" value="ASIM_0000362301-mRNA-1"/>
    <property type="gene ID" value="ASIM_0000362301"/>
</dbReference>
<dbReference type="AlphaFoldDB" id="A0A0M3J6C5"/>
<protein>
    <submittedName>
        <fullName evidence="4 5">ORF1</fullName>
    </submittedName>
</protein>
<evidence type="ECO:0000313" key="5">
    <source>
        <dbReference type="WBParaSite" id="ASIM_0000362301-mRNA-1"/>
    </source>
</evidence>
<proteinExistence type="predicted"/>
<name>A0A0M3J6C5_ANISI</name>
<accession>A0A0M3J6C5</accession>
<sequence length="46" mass="5697">MTKSRRIKSQKDLPRHLRYQLRYRPQLNLHLHPLTRLMKVVTIMKT</sequence>
<reference evidence="1 3" key="2">
    <citation type="submission" date="2018-11" db="EMBL/GenBank/DDBJ databases">
        <authorList>
            <consortium name="Pathogen Informatics"/>
        </authorList>
    </citation>
    <scope>NUCLEOTIDE SEQUENCE [LARGE SCALE GENOMIC DNA]</scope>
</reference>